<organism evidence="2 3">
    <name type="scientific">Cohnella abietis</name>
    <dbReference type="NCBI Taxonomy" id="2507935"/>
    <lineage>
        <taxon>Bacteria</taxon>
        <taxon>Bacillati</taxon>
        <taxon>Bacillota</taxon>
        <taxon>Bacilli</taxon>
        <taxon>Bacillales</taxon>
        <taxon>Paenibacillaceae</taxon>
        <taxon>Cohnella</taxon>
    </lineage>
</organism>
<sequence>MVNRSKRKKDGGLNLYRDRKMSFPEKPPEKCVGCPYGRWQDTTHYCLWVNCPKEKPPAEVVT</sequence>
<dbReference type="KEGG" id="cohn:KCTCHS21_18720"/>
<reference evidence="2 3" key="1">
    <citation type="submission" date="2019-01" db="EMBL/GenBank/DDBJ databases">
        <title>Complete genome sequence of Cohnella hallensis HS21 isolated from Korean fir (Abies koreana) rhizospheric soil.</title>
        <authorList>
            <person name="Jiang L."/>
            <person name="Kang S.W."/>
            <person name="Kim S."/>
            <person name="Jung J."/>
            <person name="Kim C.Y."/>
            <person name="Kim D.H."/>
            <person name="Kim S.W."/>
            <person name="Lee J."/>
        </authorList>
    </citation>
    <scope>NUCLEOTIDE SEQUENCE [LARGE SCALE GENOMIC DNA]</scope>
    <source>
        <strain evidence="2 3">HS21</strain>
    </source>
</reference>
<name>A0A3T1D2Y6_9BACL</name>
<evidence type="ECO:0000313" key="3">
    <source>
        <dbReference type="Proteomes" id="UP000289856"/>
    </source>
</evidence>
<proteinExistence type="predicted"/>
<dbReference type="AlphaFoldDB" id="A0A3T1D2Y6"/>
<gene>
    <name evidence="2" type="ORF">KCTCHS21_18720</name>
</gene>
<keyword evidence="3" id="KW-1185">Reference proteome</keyword>
<evidence type="ECO:0000256" key="1">
    <source>
        <dbReference type="SAM" id="MobiDB-lite"/>
    </source>
</evidence>
<accession>A0A3T1D2Y6</accession>
<feature type="region of interest" description="Disordered" evidence="1">
    <location>
        <begin position="1"/>
        <end position="21"/>
    </location>
</feature>
<dbReference type="EMBL" id="AP019400">
    <property type="protein sequence ID" value="BBI32473.1"/>
    <property type="molecule type" value="Genomic_DNA"/>
</dbReference>
<evidence type="ECO:0000313" key="2">
    <source>
        <dbReference type="EMBL" id="BBI32473.1"/>
    </source>
</evidence>
<protein>
    <submittedName>
        <fullName evidence="2">Uncharacterized protein</fullName>
    </submittedName>
</protein>
<dbReference type="Proteomes" id="UP000289856">
    <property type="component" value="Chromosome"/>
</dbReference>